<gene>
    <name evidence="3" type="primary">greA2</name>
    <name evidence="3" type="ORF">HMPREF0591_0636</name>
</gene>
<keyword evidence="3" id="KW-0251">Elongation factor</keyword>
<feature type="domain" description="Transcription elongation factor GreA/GreB C-terminal" evidence="2">
    <location>
        <begin position="68"/>
        <end position="136"/>
    </location>
</feature>
<dbReference type="Proteomes" id="UP000003653">
    <property type="component" value="Unassembled WGS sequence"/>
</dbReference>
<protein>
    <submittedName>
        <fullName evidence="3">Prokaryotic transcription elongation factor, GreA/GreB domain protein</fullName>
    </submittedName>
</protein>
<reference evidence="3 4" key="1">
    <citation type="submission" date="2010-04" db="EMBL/GenBank/DDBJ databases">
        <authorList>
            <person name="Muzny D."/>
            <person name="Qin X."/>
            <person name="Deng J."/>
            <person name="Jiang H."/>
            <person name="Liu Y."/>
            <person name="Qu J."/>
            <person name="Song X.-Z."/>
            <person name="Zhang L."/>
            <person name="Thornton R."/>
            <person name="Coyle M."/>
            <person name="Francisco L."/>
            <person name="Jackson L."/>
            <person name="Javaid M."/>
            <person name="Korchina V."/>
            <person name="Kovar C."/>
            <person name="Mata R."/>
            <person name="Mathew T."/>
            <person name="Ngo R."/>
            <person name="Nguyen L."/>
            <person name="Nguyen N."/>
            <person name="Okwuonu G."/>
            <person name="Ongeri F."/>
            <person name="Pham C."/>
            <person name="Simmons D."/>
            <person name="Wilczek-Boney K."/>
            <person name="Hale W."/>
            <person name="Jakkamsetti A."/>
            <person name="Pham P."/>
            <person name="Ruth R."/>
            <person name="San Lucas F."/>
            <person name="Warren J."/>
            <person name="Zhang J."/>
            <person name="Zhao Z."/>
            <person name="Zhou C."/>
            <person name="Zhu D."/>
            <person name="Lee S."/>
            <person name="Bess C."/>
            <person name="Blankenburg K."/>
            <person name="Forbes L."/>
            <person name="Fu Q."/>
            <person name="Gubbala S."/>
            <person name="Hirani K."/>
            <person name="Jayaseelan J.C."/>
            <person name="Lara F."/>
            <person name="Munidasa M."/>
            <person name="Palculict T."/>
            <person name="Patil S."/>
            <person name="Pu L.-L."/>
            <person name="Saada N."/>
            <person name="Tang L."/>
            <person name="Weissenberger G."/>
            <person name="Zhu Y."/>
            <person name="Hemphill L."/>
            <person name="Shang Y."/>
            <person name="Youmans B."/>
            <person name="Ayvaz T."/>
            <person name="Ross M."/>
            <person name="Santibanez J."/>
            <person name="Aqrawi P."/>
            <person name="Gross S."/>
            <person name="Joshi V."/>
            <person name="Fowler G."/>
            <person name="Nazareth L."/>
            <person name="Reid J."/>
            <person name="Worley K."/>
            <person name="Petrosino J."/>
            <person name="Highlander S."/>
            <person name="Gibbs R."/>
        </authorList>
    </citation>
    <scope>NUCLEOTIDE SEQUENCE [LARGE SCALE GENOMIC DNA]</scope>
    <source>
        <strain evidence="3 4">ATCC BAA-614</strain>
    </source>
</reference>
<dbReference type="Pfam" id="PF01272">
    <property type="entry name" value="GreA_GreB"/>
    <property type="match status" value="1"/>
</dbReference>
<proteinExistence type="predicted"/>
<evidence type="ECO:0000313" key="4">
    <source>
        <dbReference type="Proteomes" id="UP000003653"/>
    </source>
</evidence>
<dbReference type="EMBL" id="ADNV01000071">
    <property type="protein sequence ID" value="EFG79486.1"/>
    <property type="molecule type" value="Genomic_DNA"/>
</dbReference>
<dbReference type="GO" id="GO:0003746">
    <property type="term" value="F:translation elongation factor activity"/>
    <property type="evidence" value="ECO:0007669"/>
    <property type="project" value="UniProtKB-KW"/>
</dbReference>
<dbReference type="InterPro" id="IPR001437">
    <property type="entry name" value="Tscrpt_elong_fac_GreA/B_C"/>
</dbReference>
<evidence type="ECO:0000259" key="2">
    <source>
        <dbReference type="Pfam" id="PF01272"/>
    </source>
</evidence>
<dbReference type="GO" id="GO:0003677">
    <property type="term" value="F:DNA binding"/>
    <property type="evidence" value="ECO:0007669"/>
    <property type="project" value="InterPro"/>
</dbReference>
<dbReference type="InterPro" id="IPR036953">
    <property type="entry name" value="GreA/GreB_C_sf"/>
</dbReference>
<dbReference type="SUPFAM" id="SSF54534">
    <property type="entry name" value="FKBP-like"/>
    <property type="match status" value="1"/>
</dbReference>
<comment type="caution">
    <text evidence="3">The sequence shown here is derived from an EMBL/GenBank/DDBJ whole genome shotgun (WGS) entry which is preliminary data.</text>
</comment>
<keyword evidence="3" id="KW-0648">Protein biosynthesis</keyword>
<name>D5P392_9MYCO</name>
<keyword evidence="4" id="KW-1185">Reference proteome</keyword>
<sequence>MTSVQATWLSPQAYGRLQRELAALREPCDADADEYCDAVRRARRLRIQRIHDLLVNAVVGQDPPDDGIAEPGMVLTVRYDDTNEVETFLLGARGAEHCGVEVYSVHSPLGSAIAGARPGERRSYVPPSGVRLTVTLVRAVPYGVHRAATVTRRPERVVKTRGEPTPVRGDSPRDGPKLVGRLVPAPGPRPADPGGQRRVRAGDPA</sequence>
<dbReference type="eggNOG" id="COG0782">
    <property type="taxonomic scope" value="Bacteria"/>
</dbReference>
<dbReference type="AlphaFoldDB" id="D5P392"/>
<dbReference type="Gene3D" id="3.10.50.30">
    <property type="entry name" value="Transcription elongation factor, GreA/GreB, C-terminal domain"/>
    <property type="match status" value="1"/>
</dbReference>
<feature type="region of interest" description="Disordered" evidence="1">
    <location>
        <begin position="151"/>
        <end position="205"/>
    </location>
</feature>
<dbReference type="HOGENOM" id="CLU_101379_0_1_11"/>
<organism evidence="3 4">
    <name type="scientific">Mycobacterium parascrofulaceum ATCC BAA-614</name>
    <dbReference type="NCBI Taxonomy" id="525368"/>
    <lineage>
        <taxon>Bacteria</taxon>
        <taxon>Bacillati</taxon>
        <taxon>Actinomycetota</taxon>
        <taxon>Actinomycetes</taxon>
        <taxon>Mycobacteriales</taxon>
        <taxon>Mycobacteriaceae</taxon>
        <taxon>Mycobacterium</taxon>
        <taxon>Mycobacterium simiae complex</taxon>
    </lineage>
</organism>
<accession>D5P392</accession>
<evidence type="ECO:0000313" key="3">
    <source>
        <dbReference type="EMBL" id="EFG79486.1"/>
    </source>
</evidence>
<evidence type="ECO:0000256" key="1">
    <source>
        <dbReference type="SAM" id="MobiDB-lite"/>
    </source>
</evidence>
<feature type="compositionally biased region" description="Basic and acidic residues" evidence="1">
    <location>
        <begin position="152"/>
        <end position="162"/>
    </location>
</feature>
<dbReference type="GO" id="GO:0032784">
    <property type="term" value="P:regulation of DNA-templated transcription elongation"/>
    <property type="evidence" value="ECO:0007669"/>
    <property type="project" value="InterPro"/>
</dbReference>